<dbReference type="PANTHER" id="PTHR12526:SF638">
    <property type="entry name" value="SPORE COAT PROTEIN SA"/>
    <property type="match status" value="1"/>
</dbReference>
<name>A0A2P7B082_9HYPH</name>
<dbReference type="RefSeq" id="WP_106715189.1">
    <property type="nucleotide sequence ID" value="NZ_JACHXT010000002.1"/>
</dbReference>
<dbReference type="SUPFAM" id="SSF53756">
    <property type="entry name" value="UDP-Glycosyltransferase/glycogen phosphorylase"/>
    <property type="match status" value="1"/>
</dbReference>
<dbReference type="EMBL" id="PGGN01000001">
    <property type="protein sequence ID" value="PSH59885.1"/>
    <property type="molecule type" value="Genomic_DNA"/>
</dbReference>
<accession>A0A2P7B082</accession>
<comment type="caution">
    <text evidence="2">The sequence shown here is derived from an EMBL/GenBank/DDBJ whole genome shotgun (WGS) entry which is preliminary data.</text>
</comment>
<dbReference type="Pfam" id="PF00534">
    <property type="entry name" value="Glycos_transf_1"/>
    <property type="match status" value="1"/>
</dbReference>
<dbReference type="AlphaFoldDB" id="A0A2P7B082"/>
<dbReference type="InterPro" id="IPR001296">
    <property type="entry name" value="Glyco_trans_1"/>
</dbReference>
<dbReference type="Proteomes" id="UP000241158">
    <property type="component" value="Unassembled WGS sequence"/>
</dbReference>
<dbReference type="OrthoDB" id="5172124at2"/>
<dbReference type="PANTHER" id="PTHR12526">
    <property type="entry name" value="GLYCOSYLTRANSFERASE"/>
    <property type="match status" value="1"/>
</dbReference>
<dbReference type="GO" id="GO:0016757">
    <property type="term" value="F:glycosyltransferase activity"/>
    <property type="evidence" value="ECO:0007669"/>
    <property type="project" value="InterPro"/>
</dbReference>
<evidence type="ECO:0000313" key="2">
    <source>
        <dbReference type="EMBL" id="PSH59885.1"/>
    </source>
</evidence>
<gene>
    <name evidence="2" type="ORF">CU100_03775</name>
</gene>
<evidence type="ECO:0000259" key="1">
    <source>
        <dbReference type="Pfam" id="PF00534"/>
    </source>
</evidence>
<feature type="domain" description="Glycosyl transferase family 1" evidence="1">
    <location>
        <begin position="197"/>
        <end position="362"/>
    </location>
</feature>
<dbReference type="CDD" id="cd03801">
    <property type="entry name" value="GT4_PimA-like"/>
    <property type="match status" value="1"/>
</dbReference>
<proteinExistence type="predicted"/>
<evidence type="ECO:0000313" key="3">
    <source>
        <dbReference type="Proteomes" id="UP000241158"/>
    </source>
</evidence>
<keyword evidence="3" id="KW-1185">Reference proteome</keyword>
<organism evidence="2 3">
    <name type="scientific">Phyllobacterium endophyticum</name>
    <dbReference type="NCBI Taxonomy" id="1149773"/>
    <lineage>
        <taxon>Bacteria</taxon>
        <taxon>Pseudomonadati</taxon>
        <taxon>Pseudomonadota</taxon>
        <taxon>Alphaproteobacteria</taxon>
        <taxon>Hyphomicrobiales</taxon>
        <taxon>Phyllobacteriaceae</taxon>
        <taxon>Phyllobacterium</taxon>
    </lineage>
</organism>
<protein>
    <recommendedName>
        <fullName evidence="1">Glycosyl transferase family 1 domain-containing protein</fullName>
    </recommendedName>
</protein>
<sequence>MKIVVFTPALKQSAIGRSTALVTKALVAKGHEVTVVRVEMEKFLALPAHDFGAPLIAWNNKLQVEAALADSLAVYQIGNHYPYHEGCLEWLPENPGIVCLHDYYLGNLFHSWAESQVPEAQRLLRSWYGDAAALSFFGYKDIESFIEGTRRTSPMTEWICAMASGVIAHSAWDISRVLRSCAGPVSTVALAYDRGDAREARPPHNEKFVILTVGNITENKRSHSMIKAIGSSNLRKCIIYRMVGSVTDTIRDRLETQAVQEGVEIELLGHVDDDELAAHLQDADVVSCLRWPVLESASATAIEALLHGKPTIVTDAGFYLELPDECVIKVDPNKEVDGIRSALETLHDSEAHRLQIGSAARQYAETMFSAEKYANRVIGMADAANEAKKIILKTCEAVGARRRAGALS</sequence>
<reference evidence="3" key="1">
    <citation type="submission" date="2017-11" db="EMBL/GenBank/DDBJ databases">
        <authorList>
            <person name="Kuznetsova I."/>
            <person name="Sazanova A."/>
            <person name="Chirak E."/>
            <person name="Safronova V."/>
            <person name="Willems A."/>
        </authorList>
    </citation>
    <scope>NUCLEOTIDE SEQUENCE [LARGE SCALE GENOMIC DNA]</scope>
    <source>
        <strain evidence="3">PEPV15</strain>
    </source>
</reference>
<dbReference type="Gene3D" id="3.40.50.2000">
    <property type="entry name" value="Glycogen Phosphorylase B"/>
    <property type="match status" value="1"/>
</dbReference>